<feature type="compositionally biased region" description="Basic and acidic residues" evidence="1">
    <location>
        <begin position="71"/>
        <end position="81"/>
    </location>
</feature>
<gene>
    <name evidence="4" type="ORF">PgNI_04584</name>
</gene>
<dbReference type="RefSeq" id="XP_030983504.1">
    <property type="nucleotide sequence ID" value="XM_031124629.1"/>
</dbReference>
<feature type="signal peptide" evidence="2">
    <location>
        <begin position="1"/>
        <end position="26"/>
    </location>
</feature>
<evidence type="ECO:0000256" key="2">
    <source>
        <dbReference type="SAM" id="SignalP"/>
    </source>
</evidence>
<keyword evidence="2" id="KW-0732">Signal</keyword>
<name>A0A6P8B925_PYRGI</name>
<keyword evidence="3" id="KW-1185">Reference proteome</keyword>
<evidence type="ECO:0000256" key="1">
    <source>
        <dbReference type="SAM" id="MobiDB-lite"/>
    </source>
</evidence>
<evidence type="ECO:0000313" key="4">
    <source>
        <dbReference type="RefSeq" id="XP_030983504.1"/>
    </source>
</evidence>
<protein>
    <recommendedName>
        <fullName evidence="5">Secreted protein</fullName>
    </recommendedName>
</protein>
<feature type="chain" id="PRO_5028206828" description="Secreted protein" evidence="2">
    <location>
        <begin position="27"/>
        <end position="100"/>
    </location>
</feature>
<evidence type="ECO:0008006" key="5">
    <source>
        <dbReference type="Google" id="ProtNLM"/>
    </source>
</evidence>
<dbReference type="AlphaFoldDB" id="A0A6P8B925"/>
<evidence type="ECO:0000313" key="3">
    <source>
        <dbReference type="Proteomes" id="UP000515153"/>
    </source>
</evidence>
<feature type="region of interest" description="Disordered" evidence="1">
    <location>
        <begin position="55"/>
        <end position="84"/>
    </location>
</feature>
<dbReference type="Proteomes" id="UP000515153">
    <property type="component" value="Unplaced"/>
</dbReference>
<dbReference type="KEGG" id="pgri:PgNI_04584"/>
<dbReference type="GeneID" id="41959538"/>
<reference evidence="4" key="3">
    <citation type="submission" date="2025-08" db="UniProtKB">
        <authorList>
            <consortium name="RefSeq"/>
        </authorList>
    </citation>
    <scope>IDENTIFICATION</scope>
    <source>
        <strain evidence="4">NI907</strain>
    </source>
</reference>
<organism evidence="3 4">
    <name type="scientific">Pyricularia grisea</name>
    <name type="common">Crabgrass-specific blast fungus</name>
    <name type="synonym">Magnaporthe grisea</name>
    <dbReference type="NCBI Taxonomy" id="148305"/>
    <lineage>
        <taxon>Eukaryota</taxon>
        <taxon>Fungi</taxon>
        <taxon>Dikarya</taxon>
        <taxon>Ascomycota</taxon>
        <taxon>Pezizomycotina</taxon>
        <taxon>Sordariomycetes</taxon>
        <taxon>Sordariomycetidae</taxon>
        <taxon>Magnaporthales</taxon>
        <taxon>Pyriculariaceae</taxon>
        <taxon>Pyricularia</taxon>
    </lineage>
</organism>
<reference evidence="4" key="2">
    <citation type="submission" date="2019-10" db="EMBL/GenBank/DDBJ databases">
        <authorList>
            <consortium name="NCBI Genome Project"/>
        </authorList>
    </citation>
    <scope>NUCLEOTIDE SEQUENCE</scope>
    <source>
        <strain evidence="4">NI907</strain>
    </source>
</reference>
<feature type="compositionally biased region" description="Low complexity" evidence="1">
    <location>
        <begin position="55"/>
        <end position="69"/>
    </location>
</feature>
<reference evidence="4" key="1">
    <citation type="journal article" date="2019" name="Mol. Biol. Evol.">
        <title>Blast fungal genomes show frequent chromosomal changes, gene gains and losses, and effector gene turnover.</title>
        <authorList>
            <person name="Gomez Luciano L.B."/>
            <person name="Jason Tsai I."/>
            <person name="Chuma I."/>
            <person name="Tosa Y."/>
            <person name="Chen Y.H."/>
            <person name="Li J.Y."/>
            <person name="Li M.Y."/>
            <person name="Jade Lu M.Y."/>
            <person name="Nakayashiki H."/>
            <person name="Li W.H."/>
        </authorList>
    </citation>
    <scope>NUCLEOTIDE SEQUENCE</scope>
    <source>
        <strain evidence="4">NI907</strain>
    </source>
</reference>
<accession>A0A6P8B925</accession>
<proteinExistence type="predicted"/>
<sequence>MNEPAAPCIISSTLQLLALILIGGSANRSAGTNNSSIIVSKFPPRDWWHVPSTPPFSCSSSRPLLRSSPHVPHERKEKEGIRGTNLKPTIRFPFFLPSDV</sequence>